<gene>
    <name evidence="8" type="ORF">CJP74_03640</name>
</gene>
<dbReference type="OrthoDB" id="5687983at2"/>
<keyword evidence="3 6" id="KW-1133">Transmembrane helix</keyword>
<feature type="domain" description="Lipopolysaccharide assembly protein A" evidence="7">
    <location>
        <begin position="27"/>
        <end position="88"/>
    </location>
</feature>
<evidence type="ECO:0000256" key="3">
    <source>
        <dbReference type="ARBA" id="ARBA00022989"/>
    </source>
</evidence>
<dbReference type="Pfam" id="PF06305">
    <property type="entry name" value="LapA_dom"/>
    <property type="match status" value="1"/>
</dbReference>
<evidence type="ECO:0000313" key="8">
    <source>
        <dbReference type="EMBL" id="RIY32801.1"/>
    </source>
</evidence>
<evidence type="ECO:0000256" key="4">
    <source>
        <dbReference type="ARBA" id="ARBA00023136"/>
    </source>
</evidence>
<dbReference type="InterPro" id="IPR010445">
    <property type="entry name" value="LapA_dom"/>
</dbReference>
<keyword evidence="9" id="KW-1185">Reference proteome</keyword>
<evidence type="ECO:0000256" key="5">
    <source>
        <dbReference type="SAM" id="Coils"/>
    </source>
</evidence>
<evidence type="ECO:0000259" key="7">
    <source>
        <dbReference type="Pfam" id="PF06305"/>
    </source>
</evidence>
<keyword evidence="2 6" id="KW-0812">Transmembrane</keyword>
<name>A0A3A1Y5P0_9GAMM</name>
<evidence type="ECO:0000256" key="1">
    <source>
        <dbReference type="ARBA" id="ARBA00022475"/>
    </source>
</evidence>
<accession>A0A3A1Y5P0</accession>
<dbReference type="AlphaFoldDB" id="A0A3A1Y5P0"/>
<dbReference type="GO" id="GO:0005886">
    <property type="term" value="C:plasma membrane"/>
    <property type="evidence" value="ECO:0007669"/>
    <property type="project" value="InterPro"/>
</dbReference>
<evidence type="ECO:0000256" key="6">
    <source>
        <dbReference type="SAM" id="Phobius"/>
    </source>
</evidence>
<keyword evidence="5" id="KW-0175">Coiled coil</keyword>
<dbReference type="EMBL" id="NRJH01000029">
    <property type="protein sequence ID" value="RIY32801.1"/>
    <property type="molecule type" value="Genomic_DNA"/>
</dbReference>
<keyword evidence="4 6" id="KW-0472">Membrane</keyword>
<feature type="transmembrane region" description="Helical" evidence="6">
    <location>
        <begin position="46"/>
        <end position="70"/>
    </location>
</feature>
<dbReference type="Proteomes" id="UP000266258">
    <property type="component" value="Unassembled WGS sequence"/>
</dbReference>
<sequence>MKLIRYLCYLLFLIALIVVIFLFSSANDQVVHVNFLLGEFEGVLSFVLGMTFIFGFIIALVVLFLLYLVLKTRLVLAHTKAQALEKKVAKLELALEAQQLDAKDHTTH</sequence>
<evidence type="ECO:0000256" key="2">
    <source>
        <dbReference type="ARBA" id="ARBA00022692"/>
    </source>
</evidence>
<dbReference type="RefSeq" id="WP_119496906.1">
    <property type="nucleotide sequence ID" value="NZ_NRJH01000029.1"/>
</dbReference>
<feature type="transmembrane region" description="Helical" evidence="6">
    <location>
        <begin position="7"/>
        <end position="26"/>
    </location>
</feature>
<protein>
    <recommendedName>
        <fullName evidence="7">Lipopolysaccharide assembly protein A domain-containing protein</fullName>
    </recommendedName>
</protein>
<feature type="coiled-coil region" evidence="5">
    <location>
        <begin position="74"/>
        <end position="101"/>
    </location>
</feature>
<comment type="caution">
    <text evidence="8">The sequence shown here is derived from an EMBL/GenBank/DDBJ whole genome shotgun (WGS) entry which is preliminary data.</text>
</comment>
<evidence type="ECO:0000313" key="9">
    <source>
        <dbReference type="Proteomes" id="UP000266258"/>
    </source>
</evidence>
<organism evidence="8 9">
    <name type="scientific">Psittacicella melopsittaci</name>
    <dbReference type="NCBI Taxonomy" id="2028576"/>
    <lineage>
        <taxon>Bacteria</taxon>
        <taxon>Pseudomonadati</taxon>
        <taxon>Pseudomonadota</taxon>
        <taxon>Gammaproteobacteria</taxon>
        <taxon>Pasteurellales</taxon>
        <taxon>Psittacicellaceae</taxon>
        <taxon>Psittacicella</taxon>
    </lineage>
</organism>
<proteinExistence type="predicted"/>
<reference evidence="8 9" key="1">
    <citation type="submission" date="2017-08" db="EMBL/GenBank/DDBJ databases">
        <title>Reclassification of Bisgaard taxon 37 and 44.</title>
        <authorList>
            <person name="Christensen H."/>
        </authorList>
    </citation>
    <scope>NUCLEOTIDE SEQUENCE [LARGE SCALE GENOMIC DNA]</scope>
    <source>
        <strain evidence="8 9">B96_4</strain>
    </source>
</reference>
<keyword evidence="1" id="KW-1003">Cell membrane</keyword>